<proteinExistence type="predicted"/>
<keyword evidence="2" id="KW-1185">Reference proteome</keyword>
<protein>
    <submittedName>
        <fullName evidence="1">SANT/Myb_domain</fullName>
    </submittedName>
</protein>
<dbReference type="EMBL" id="CAXDID020000047">
    <property type="protein sequence ID" value="CAL6003602.1"/>
    <property type="molecule type" value="Genomic_DNA"/>
</dbReference>
<reference evidence="1 2" key="1">
    <citation type="submission" date="2024-07" db="EMBL/GenBank/DDBJ databases">
        <authorList>
            <person name="Akdeniz Z."/>
        </authorList>
    </citation>
    <scope>NUCLEOTIDE SEQUENCE [LARGE SCALE GENOMIC DNA]</scope>
</reference>
<dbReference type="CDD" id="cd00167">
    <property type="entry name" value="SANT"/>
    <property type="match status" value="1"/>
</dbReference>
<accession>A0ABP1HZX8</accession>
<sequence length="243" mass="28941">MSSNLNEKHLISAIQRLLDLTISDPSSTIYQVLILPDAVYNQLFCQLSFDMNLKIEAIHLLFISMSTKYLYIVRPHSNELYELKQSINNQTQSLQSQNMNDKVKKQQNDKVPLSEFKIQFLETVQKIMREFESSVDQMTNKQLSQSLIQYFQAHGQNHFWEQVQNVINYKTKLQLKEYFQKSFQQCQYEKISDIDKNRIKELVRIMPQSKPSEIADAFFNQIGNQQYFRRKVIMFIQYQKKVE</sequence>
<evidence type="ECO:0000313" key="1">
    <source>
        <dbReference type="EMBL" id="CAL6003602.1"/>
    </source>
</evidence>
<name>A0ABP1HZX8_9EUKA</name>
<organism evidence="1 2">
    <name type="scientific">Hexamita inflata</name>
    <dbReference type="NCBI Taxonomy" id="28002"/>
    <lineage>
        <taxon>Eukaryota</taxon>
        <taxon>Metamonada</taxon>
        <taxon>Diplomonadida</taxon>
        <taxon>Hexamitidae</taxon>
        <taxon>Hexamitinae</taxon>
        <taxon>Hexamita</taxon>
    </lineage>
</organism>
<gene>
    <name evidence="1" type="ORF">HINF_LOCUS18484</name>
</gene>
<evidence type="ECO:0000313" key="2">
    <source>
        <dbReference type="Proteomes" id="UP001642409"/>
    </source>
</evidence>
<comment type="caution">
    <text evidence="1">The sequence shown here is derived from an EMBL/GenBank/DDBJ whole genome shotgun (WGS) entry which is preliminary data.</text>
</comment>
<dbReference type="InterPro" id="IPR001005">
    <property type="entry name" value="SANT/Myb"/>
</dbReference>
<dbReference type="Proteomes" id="UP001642409">
    <property type="component" value="Unassembled WGS sequence"/>
</dbReference>